<proteinExistence type="predicted"/>
<organism evidence="2 3">
    <name type="scientific">Brachionus plicatilis</name>
    <name type="common">Marine rotifer</name>
    <name type="synonym">Brachionus muelleri</name>
    <dbReference type="NCBI Taxonomy" id="10195"/>
    <lineage>
        <taxon>Eukaryota</taxon>
        <taxon>Metazoa</taxon>
        <taxon>Spiralia</taxon>
        <taxon>Gnathifera</taxon>
        <taxon>Rotifera</taxon>
        <taxon>Eurotatoria</taxon>
        <taxon>Monogononta</taxon>
        <taxon>Pseudotrocha</taxon>
        <taxon>Ploima</taxon>
        <taxon>Brachionidae</taxon>
        <taxon>Brachionus</taxon>
    </lineage>
</organism>
<keyword evidence="3" id="KW-1185">Reference proteome</keyword>
<dbReference type="Proteomes" id="UP000276133">
    <property type="component" value="Unassembled WGS sequence"/>
</dbReference>
<reference evidence="2 3" key="1">
    <citation type="journal article" date="2018" name="Sci. Rep.">
        <title>Genomic signatures of local adaptation to the degree of environmental predictability in rotifers.</title>
        <authorList>
            <person name="Franch-Gras L."/>
            <person name="Hahn C."/>
            <person name="Garcia-Roger E.M."/>
            <person name="Carmona M.J."/>
            <person name="Serra M."/>
            <person name="Gomez A."/>
        </authorList>
    </citation>
    <scope>NUCLEOTIDE SEQUENCE [LARGE SCALE GENOMIC DNA]</scope>
    <source>
        <strain evidence="2">HYR1</strain>
    </source>
</reference>
<gene>
    <name evidence="2" type="ORF">BpHYR1_014428</name>
</gene>
<dbReference type="EMBL" id="REGN01001266">
    <property type="protein sequence ID" value="RNA35964.1"/>
    <property type="molecule type" value="Genomic_DNA"/>
</dbReference>
<keyword evidence="1" id="KW-1133">Transmembrane helix</keyword>
<name>A0A3M7SJ82_BRAPC</name>
<keyword evidence="1" id="KW-0472">Membrane</keyword>
<feature type="transmembrane region" description="Helical" evidence="1">
    <location>
        <begin position="12"/>
        <end position="28"/>
    </location>
</feature>
<evidence type="ECO:0000313" key="3">
    <source>
        <dbReference type="Proteomes" id="UP000276133"/>
    </source>
</evidence>
<dbReference type="AlphaFoldDB" id="A0A3M7SJ82"/>
<keyword evidence="1" id="KW-0812">Transmembrane</keyword>
<protein>
    <submittedName>
        <fullName evidence="2">Uncharacterized protein</fullName>
    </submittedName>
</protein>
<sequence length="89" mass="10907">MYEDSRDNLKSFWSIFSLLFSFYLIWISKRKKSSNIELLPGYILNYHKKLWFLILGDENQDLIKLNLQENNATKFRLNLIQEWFKEIKN</sequence>
<evidence type="ECO:0000256" key="1">
    <source>
        <dbReference type="SAM" id="Phobius"/>
    </source>
</evidence>
<comment type="caution">
    <text evidence="2">The sequence shown here is derived from an EMBL/GenBank/DDBJ whole genome shotgun (WGS) entry which is preliminary data.</text>
</comment>
<evidence type="ECO:0000313" key="2">
    <source>
        <dbReference type="EMBL" id="RNA35964.1"/>
    </source>
</evidence>
<accession>A0A3M7SJ82</accession>